<evidence type="ECO:0000313" key="10">
    <source>
        <dbReference type="Proteomes" id="UP000264779"/>
    </source>
</evidence>
<feature type="domain" description="2Fe-2S ferredoxin-type" evidence="8">
    <location>
        <begin position="2"/>
        <end position="89"/>
    </location>
</feature>
<feature type="non-terminal residue" evidence="9">
    <location>
        <position position="89"/>
    </location>
</feature>
<evidence type="ECO:0000256" key="6">
    <source>
        <dbReference type="ARBA" id="ARBA00023075"/>
    </source>
</evidence>
<keyword evidence="3" id="KW-0479">Metal-binding</keyword>
<dbReference type="GO" id="GO:0005829">
    <property type="term" value="C:cytosol"/>
    <property type="evidence" value="ECO:0007669"/>
    <property type="project" value="TreeGrafter"/>
</dbReference>
<evidence type="ECO:0000313" key="9">
    <source>
        <dbReference type="EMBL" id="HBU49844.1"/>
    </source>
</evidence>
<dbReference type="Pfam" id="PF00111">
    <property type="entry name" value="Fer2"/>
    <property type="match status" value="1"/>
</dbReference>
<dbReference type="PANTHER" id="PTHR23426:SF65">
    <property type="entry name" value="FERREDOXIN-2, MITOCHONDRIAL"/>
    <property type="match status" value="1"/>
</dbReference>
<evidence type="ECO:0000256" key="3">
    <source>
        <dbReference type="ARBA" id="ARBA00022723"/>
    </source>
</evidence>
<evidence type="ECO:0000256" key="4">
    <source>
        <dbReference type="ARBA" id="ARBA00023004"/>
    </source>
</evidence>
<evidence type="ECO:0000256" key="1">
    <source>
        <dbReference type="ARBA" id="ARBA00010914"/>
    </source>
</evidence>
<comment type="caution">
    <text evidence="9">The sequence shown here is derived from an EMBL/GenBank/DDBJ whole genome shotgun (WGS) entry which is preliminary data.</text>
</comment>
<proteinExistence type="inferred from homology"/>
<dbReference type="Gene3D" id="3.10.20.30">
    <property type="match status" value="1"/>
</dbReference>
<name>A0A358DU93_9ALTE</name>
<keyword evidence="6" id="KW-0830">Ubiquinone</keyword>
<sequence>MPNITFILADESVKVVEAIAGDSIMQTAVDNDIEEITANCGGNCSCATCHCFIDDAWISKVGAADEDEKAVMESAVEVTANSRLSCQIK</sequence>
<gene>
    <name evidence="9" type="ORF">DEB45_01180</name>
</gene>
<evidence type="ECO:0000256" key="5">
    <source>
        <dbReference type="ARBA" id="ARBA00023014"/>
    </source>
</evidence>
<reference evidence="9 10" key="1">
    <citation type="journal article" date="2018" name="Nat. Biotechnol.">
        <title>A standardized bacterial taxonomy based on genome phylogeny substantially revises the tree of life.</title>
        <authorList>
            <person name="Parks D.H."/>
            <person name="Chuvochina M."/>
            <person name="Waite D.W."/>
            <person name="Rinke C."/>
            <person name="Skarshewski A."/>
            <person name="Chaumeil P.A."/>
            <person name="Hugenholtz P."/>
        </authorList>
    </citation>
    <scope>NUCLEOTIDE SEQUENCE [LARGE SCALE GENOMIC DNA]</scope>
    <source>
        <strain evidence="9">UBA11621</strain>
    </source>
</reference>
<dbReference type="GO" id="GO:0051537">
    <property type="term" value="F:2 iron, 2 sulfur cluster binding"/>
    <property type="evidence" value="ECO:0007669"/>
    <property type="project" value="UniProtKB-KW"/>
</dbReference>
<dbReference type="EMBL" id="DONK01000016">
    <property type="protein sequence ID" value="HBU49844.1"/>
    <property type="molecule type" value="Genomic_DNA"/>
</dbReference>
<keyword evidence="2" id="KW-0001">2Fe-2S</keyword>
<dbReference type="InterPro" id="IPR001055">
    <property type="entry name" value="Adrenodoxin-like"/>
</dbReference>
<organism evidence="9 10">
    <name type="scientific">Alteromonas australica</name>
    <dbReference type="NCBI Taxonomy" id="589873"/>
    <lineage>
        <taxon>Bacteria</taxon>
        <taxon>Pseudomonadati</taxon>
        <taxon>Pseudomonadota</taxon>
        <taxon>Gammaproteobacteria</taxon>
        <taxon>Alteromonadales</taxon>
        <taxon>Alteromonadaceae</taxon>
        <taxon>Alteromonas/Salinimonas group</taxon>
        <taxon>Alteromonas</taxon>
    </lineage>
</organism>
<dbReference type="GO" id="GO:0046872">
    <property type="term" value="F:metal ion binding"/>
    <property type="evidence" value="ECO:0007669"/>
    <property type="project" value="UniProtKB-KW"/>
</dbReference>
<dbReference type="SUPFAM" id="SSF54292">
    <property type="entry name" value="2Fe-2S ferredoxin-like"/>
    <property type="match status" value="1"/>
</dbReference>
<comment type="similarity">
    <text evidence="1">Belongs to the adrenodoxin/putidaredoxin family.</text>
</comment>
<protein>
    <submittedName>
        <fullName evidence="9">(2Fe-2S)-binding protein</fullName>
    </submittedName>
</protein>
<evidence type="ECO:0000256" key="2">
    <source>
        <dbReference type="ARBA" id="ARBA00022714"/>
    </source>
</evidence>
<keyword evidence="5" id="KW-0411">Iron-sulfur</keyword>
<dbReference type="PANTHER" id="PTHR23426">
    <property type="entry name" value="FERREDOXIN/ADRENODOXIN"/>
    <property type="match status" value="1"/>
</dbReference>
<dbReference type="GO" id="GO:0009055">
    <property type="term" value="F:electron transfer activity"/>
    <property type="evidence" value="ECO:0007669"/>
    <property type="project" value="TreeGrafter"/>
</dbReference>
<dbReference type="InterPro" id="IPR001041">
    <property type="entry name" value="2Fe-2S_ferredoxin-type"/>
</dbReference>
<evidence type="ECO:0000256" key="7">
    <source>
        <dbReference type="ARBA" id="ARBA00034078"/>
    </source>
</evidence>
<keyword evidence="4" id="KW-0408">Iron</keyword>
<dbReference type="InterPro" id="IPR036010">
    <property type="entry name" value="2Fe-2S_ferredoxin-like_sf"/>
</dbReference>
<dbReference type="CDD" id="cd00207">
    <property type="entry name" value="fer2"/>
    <property type="match status" value="1"/>
</dbReference>
<dbReference type="GO" id="GO:0140647">
    <property type="term" value="P:P450-containing electron transport chain"/>
    <property type="evidence" value="ECO:0007669"/>
    <property type="project" value="InterPro"/>
</dbReference>
<dbReference type="AlphaFoldDB" id="A0A358DU93"/>
<dbReference type="PROSITE" id="PS51085">
    <property type="entry name" value="2FE2S_FER_2"/>
    <property type="match status" value="1"/>
</dbReference>
<evidence type="ECO:0000259" key="8">
    <source>
        <dbReference type="PROSITE" id="PS51085"/>
    </source>
</evidence>
<dbReference type="PRINTS" id="PR00355">
    <property type="entry name" value="ADRENODOXIN"/>
</dbReference>
<comment type="cofactor">
    <cofactor evidence="7">
        <name>[2Fe-2S] cluster</name>
        <dbReference type="ChEBI" id="CHEBI:190135"/>
    </cofactor>
</comment>
<dbReference type="Proteomes" id="UP000264779">
    <property type="component" value="Unassembled WGS sequence"/>
</dbReference>
<dbReference type="InterPro" id="IPR012675">
    <property type="entry name" value="Beta-grasp_dom_sf"/>
</dbReference>
<accession>A0A358DU93</accession>